<gene>
    <name evidence="2" type="ORF">E6C48_14780</name>
</gene>
<name>A0ABY2Q7T5_9HYPH</name>
<dbReference type="Gene3D" id="3.20.20.150">
    <property type="entry name" value="Divalent-metal-dependent TIM barrel enzymes"/>
    <property type="match status" value="1"/>
</dbReference>
<dbReference type="InterPro" id="IPR050312">
    <property type="entry name" value="IolE/XylAMocC-like"/>
</dbReference>
<dbReference type="InterPro" id="IPR036237">
    <property type="entry name" value="Xyl_isomerase-like_sf"/>
</dbReference>
<dbReference type="PANTHER" id="PTHR12110:SF53">
    <property type="entry name" value="BLR5974 PROTEIN"/>
    <property type="match status" value="1"/>
</dbReference>
<accession>A0ABY2Q7T5</accession>
<evidence type="ECO:0000259" key="1">
    <source>
        <dbReference type="Pfam" id="PF01261"/>
    </source>
</evidence>
<reference evidence="2 3" key="1">
    <citation type="submission" date="2019-04" db="EMBL/GenBank/DDBJ databases">
        <title>Mesorhizobium composti sp. nov., isolated from compost.</title>
        <authorList>
            <person name="Lin S.-Y."/>
            <person name="Hameed A."/>
            <person name="Hsieh Y.-T."/>
            <person name="Young C.-C."/>
        </authorList>
    </citation>
    <scope>NUCLEOTIDE SEQUENCE [LARGE SCALE GENOMIC DNA]</scope>
    <source>
        <strain evidence="2 3">CC-YTH430</strain>
    </source>
</reference>
<dbReference type="Pfam" id="PF01261">
    <property type="entry name" value="AP_endonuc_2"/>
    <property type="match status" value="1"/>
</dbReference>
<dbReference type="EMBL" id="SSNY01000008">
    <property type="protein sequence ID" value="THF56401.1"/>
    <property type="molecule type" value="Genomic_DNA"/>
</dbReference>
<feature type="domain" description="Xylose isomerase-like TIM barrel" evidence="1">
    <location>
        <begin position="37"/>
        <end position="285"/>
    </location>
</feature>
<comment type="caution">
    <text evidence="2">The sequence shown here is derived from an EMBL/GenBank/DDBJ whole genome shotgun (WGS) entry which is preliminary data.</text>
</comment>
<protein>
    <submittedName>
        <fullName evidence="2">Erythrose 4-phosphate dehydrogenase</fullName>
    </submittedName>
</protein>
<sequence>MGRLMPDAASFTLSVNTNPLVNRFADPDDLIDTIAWRIGIRYVQLTHEFINPAWPAATISKTVRRFQAALARTNVRVTSFFTGPYGRLNHFGHPDSDVRRYYIEWFRTMASIAADIGAESCGTQFAILPHRDFDDEARREAMIDTALGHWGEVAETAKACGLKFLIWEPMSVGREFGHTLDACAALQDRIDGAGLALPLNMMIDIDHGDVTSSDPADVDPYAWAERFASHSPIVHIKQSSMNKGGHWPFTAKYNADGRIEPAKFLETLQRGGSTRNEICLELSFRERDPVDRQVVAMMRESVDYWAPYVETGRSALAPEAGVQS</sequence>
<evidence type="ECO:0000313" key="2">
    <source>
        <dbReference type="EMBL" id="THF56401.1"/>
    </source>
</evidence>
<proteinExistence type="predicted"/>
<keyword evidence="3" id="KW-1185">Reference proteome</keyword>
<dbReference type="SUPFAM" id="SSF51658">
    <property type="entry name" value="Xylose isomerase-like"/>
    <property type="match status" value="1"/>
</dbReference>
<dbReference type="InterPro" id="IPR013022">
    <property type="entry name" value="Xyl_isomerase-like_TIM-brl"/>
</dbReference>
<dbReference type="PANTHER" id="PTHR12110">
    <property type="entry name" value="HYDROXYPYRUVATE ISOMERASE"/>
    <property type="match status" value="1"/>
</dbReference>
<dbReference type="Proteomes" id="UP000306441">
    <property type="component" value="Unassembled WGS sequence"/>
</dbReference>
<organism evidence="2 3">
    <name type="scientific">Ollibium composti</name>
    <dbReference type="NCBI Taxonomy" id="2675109"/>
    <lineage>
        <taxon>Bacteria</taxon>
        <taxon>Pseudomonadati</taxon>
        <taxon>Pseudomonadota</taxon>
        <taxon>Alphaproteobacteria</taxon>
        <taxon>Hyphomicrobiales</taxon>
        <taxon>Phyllobacteriaceae</taxon>
        <taxon>Ollibium</taxon>
    </lineage>
</organism>
<evidence type="ECO:0000313" key="3">
    <source>
        <dbReference type="Proteomes" id="UP000306441"/>
    </source>
</evidence>